<sequence>MKAQILDAIGEHGLQPVTAVNAGLAANDRIKYVFSLLQMALAHAGHPEQPAAAMKQDRIACGIDDPALDSVVAEARMIGKLCRVPGAARIMARIAEEIRLMAAPFLAADNRKLAERLDSLLAALPEAKDDLLDPETASAMMQAGPGHADSLHRLVMDLHKQLNARQATLAEETIDGAATYNLADADRPMVAGFMAGVNRTARLKFDHPGLATTATRTAERLVIQNDIGTTDAHVVVIHVRDLCVSVTYTDIHPERLAFFQDMLTPRGVAWETQRTAVLSAGTPFFLATGRFQAIDADACRAYLDFLGSRLVFLIDWNRARKQLRQFLRGPDRLALLAWAAESDIGHRGFLELGGAKLVNQAIEAAAGSSMHFGDRLCDVLGGEETLSFLRVVLQTATEGLLAGASQALINDRVRVALAAHFSNEERRLLRIAADHAGLVFELASLVRDGIQVEPDGAGKRVKRARRFEHDADRLVIETLNAVRRRPDFSVFLTLLQDADDAADELEEAAFLLDLDLLQGKPLQDLQALADLVAAASSEWIKALGHAAQIGLAASRAETEDFLTAIDRVTALEHQADDAERALTASAVRHAKDFRQLHLFTTIGARFEAAADALKRVSLMLRDHVLEDVIDA</sequence>
<organism evidence="1 2">
    <name type="scientific">Rhodopila globiformis</name>
    <name type="common">Rhodopseudomonas globiformis</name>
    <dbReference type="NCBI Taxonomy" id="1071"/>
    <lineage>
        <taxon>Bacteria</taxon>
        <taxon>Pseudomonadati</taxon>
        <taxon>Pseudomonadota</taxon>
        <taxon>Alphaproteobacteria</taxon>
        <taxon>Acetobacterales</taxon>
        <taxon>Acetobacteraceae</taxon>
        <taxon>Rhodopila</taxon>
    </lineage>
</organism>
<name>A0A2S6NNF2_RHOGL</name>
<accession>A0A2S6NNF2</accession>
<dbReference type="RefSeq" id="WP_104517182.1">
    <property type="nucleotide sequence ID" value="NZ_NHRY01000038.1"/>
</dbReference>
<reference evidence="1 2" key="1">
    <citation type="journal article" date="2018" name="Arch. Microbiol.">
        <title>New insights into the metabolic potential of the phototrophic purple bacterium Rhodopila globiformis DSM 161(T) from its draft genome sequence and evidence for a vanadium-dependent nitrogenase.</title>
        <authorList>
            <person name="Imhoff J.F."/>
            <person name="Rahn T."/>
            <person name="Kunzel S."/>
            <person name="Neulinger S.C."/>
        </authorList>
    </citation>
    <scope>NUCLEOTIDE SEQUENCE [LARGE SCALE GENOMIC DNA]</scope>
    <source>
        <strain evidence="1 2">DSM 161</strain>
    </source>
</reference>
<protein>
    <recommendedName>
        <fullName evidence="3">Phosphate transport regulator</fullName>
    </recommendedName>
</protein>
<gene>
    <name evidence="1" type="ORF">CCS01_02095</name>
</gene>
<evidence type="ECO:0000313" key="2">
    <source>
        <dbReference type="Proteomes" id="UP000239724"/>
    </source>
</evidence>
<dbReference type="Gene3D" id="1.20.58.220">
    <property type="entry name" value="Phosphate transport system protein phou homolog 2, domain 2"/>
    <property type="match status" value="1"/>
</dbReference>
<keyword evidence="2" id="KW-1185">Reference proteome</keyword>
<dbReference type="AlphaFoldDB" id="A0A2S6NNF2"/>
<dbReference type="OrthoDB" id="7244081at2"/>
<evidence type="ECO:0008006" key="3">
    <source>
        <dbReference type="Google" id="ProtNLM"/>
    </source>
</evidence>
<comment type="caution">
    <text evidence="1">The sequence shown here is derived from an EMBL/GenBank/DDBJ whole genome shotgun (WGS) entry which is preliminary data.</text>
</comment>
<dbReference type="Proteomes" id="UP000239724">
    <property type="component" value="Unassembled WGS sequence"/>
</dbReference>
<dbReference type="EMBL" id="NHRY01000038">
    <property type="protein sequence ID" value="PPQ38658.1"/>
    <property type="molecule type" value="Genomic_DNA"/>
</dbReference>
<proteinExistence type="predicted"/>
<evidence type="ECO:0000313" key="1">
    <source>
        <dbReference type="EMBL" id="PPQ38658.1"/>
    </source>
</evidence>
<dbReference type="InterPro" id="IPR038078">
    <property type="entry name" value="PhoU-like_sf"/>
</dbReference>